<keyword evidence="1" id="KW-0472">Membrane</keyword>
<protein>
    <recommendedName>
        <fullName evidence="4">Facilitated glucose transporter</fullName>
    </recommendedName>
</protein>
<reference evidence="3" key="1">
    <citation type="submission" date="2019-11" db="EMBL/GenBank/DDBJ databases">
        <title>The complete genome sequence of Saccharopolyspora sp. E2A.</title>
        <authorList>
            <person name="Zhang G."/>
        </authorList>
    </citation>
    <scope>NUCLEOTIDE SEQUENCE [LARGE SCALE GENOMIC DNA]</scope>
    <source>
        <strain evidence="3">E2A</strain>
    </source>
</reference>
<organism evidence="2 3">
    <name type="scientific">Allosaccharopolyspora coralli</name>
    <dbReference type="NCBI Taxonomy" id="2665642"/>
    <lineage>
        <taxon>Bacteria</taxon>
        <taxon>Bacillati</taxon>
        <taxon>Actinomycetota</taxon>
        <taxon>Actinomycetes</taxon>
        <taxon>Pseudonocardiales</taxon>
        <taxon>Pseudonocardiaceae</taxon>
        <taxon>Allosaccharopolyspora</taxon>
    </lineage>
</organism>
<name>A0A5Q3QB73_9PSEU</name>
<dbReference type="Proteomes" id="UP000371041">
    <property type="component" value="Chromosome"/>
</dbReference>
<keyword evidence="1" id="KW-1133">Transmembrane helix</keyword>
<feature type="transmembrane region" description="Helical" evidence="1">
    <location>
        <begin position="9"/>
        <end position="32"/>
    </location>
</feature>
<evidence type="ECO:0000313" key="2">
    <source>
        <dbReference type="EMBL" id="QGK68859.1"/>
    </source>
</evidence>
<dbReference type="AlphaFoldDB" id="A0A5Q3QB73"/>
<keyword evidence="1" id="KW-0812">Transmembrane</keyword>
<feature type="transmembrane region" description="Helical" evidence="1">
    <location>
        <begin position="98"/>
        <end position="117"/>
    </location>
</feature>
<evidence type="ECO:0000256" key="1">
    <source>
        <dbReference type="SAM" id="Phobius"/>
    </source>
</evidence>
<keyword evidence="3" id="KW-1185">Reference proteome</keyword>
<accession>A0A5Q3QB73</accession>
<dbReference type="RefSeq" id="WP_154075462.1">
    <property type="nucleotide sequence ID" value="NZ_CP045929.1"/>
</dbReference>
<dbReference type="KEGG" id="sace:GIY23_04255"/>
<gene>
    <name evidence="2" type="ORF">GIY23_04255</name>
</gene>
<proteinExistence type="predicted"/>
<evidence type="ECO:0000313" key="3">
    <source>
        <dbReference type="Proteomes" id="UP000371041"/>
    </source>
</evidence>
<sequence length="128" mass="13191">MNWSVSDRLLLGVLIVDAALLAVVEVMFLPLYWGAVPFPITAAVAAVTTPFLVVAAGKLGFGARGASAPLVAWFLTVFVVGVLGPGGDIVLLSDWRTLLLLAGGTVPSAVLLGLLTARQQAQAGRARP</sequence>
<evidence type="ECO:0008006" key="4">
    <source>
        <dbReference type="Google" id="ProtNLM"/>
    </source>
</evidence>
<dbReference type="EMBL" id="CP045929">
    <property type="protein sequence ID" value="QGK68859.1"/>
    <property type="molecule type" value="Genomic_DNA"/>
</dbReference>
<feature type="transmembrane region" description="Helical" evidence="1">
    <location>
        <begin position="38"/>
        <end position="59"/>
    </location>
</feature>
<feature type="transmembrane region" description="Helical" evidence="1">
    <location>
        <begin position="71"/>
        <end position="92"/>
    </location>
</feature>